<proteinExistence type="predicted"/>
<protein>
    <submittedName>
        <fullName evidence="1">Uncharacterized protein</fullName>
    </submittedName>
</protein>
<comment type="caution">
    <text evidence="1">The sequence shown here is derived from an EMBL/GenBank/DDBJ whole genome shotgun (WGS) entry which is preliminary data.</text>
</comment>
<dbReference type="EMBL" id="CM056743">
    <property type="protein sequence ID" value="KAJ8669259.1"/>
    <property type="molecule type" value="Genomic_DNA"/>
</dbReference>
<accession>A0ACC2NFY9</accession>
<gene>
    <name evidence="1" type="ORF">QAD02_000518</name>
</gene>
<organism evidence="1 2">
    <name type="scientific">Eretmocerus hayati</name>
    <dbReference type="NCBI Taxonomy" id="131215"/>
    <lineage>
        <taxon>Eukaryota</taxon>
        <taxon>Metazoa</taxon>
        <taxon>Ecdysozoa</taxon>
        <taxon>Arthropoda</taxon>
        <taxon>Hexapoda</taxon>
        <taxon>Insecta</taxon>
        <taxon>Pterygota</taxon>
        <taxon>Neoptera</taxon>
        <taxon>Endopterygota</taxon>
        <taxon>Hymenoptera</taxon>
        <taxon>Apocrita</taxon>
        <taxon>Proctotrupomorpha</taxon>
        <taxon>Chalcidoidea</taxon>
        <taxon>Aphelinidae</taxon>
        <taxon>Aphelininae</taxon>
        <taxon>Eretmocerus</taxon>
    </lineage>
</organism>
<keyword evidence="2" id="KW-1185">Reference proteome</keyword>
<evidence type="ECO:0000313" key="1">
    <source>
        <dbReference type="EMBL" id="KAJ8669259.1"/>
    </source>
</evidence>
<sequence length="110" mass="12086">MGPKKHSKLISVKKEKSEDERKQNKNRRMNLQRVEKARSADKDLISSNEAMELLADDIGNTQSSSGQQHAQSGNSKNSEGSGGSASNLDDDSMRVKQIKAIVTTNFIHTS</sequence>
<evidence type="ECO:0000313" key="2">
    <source>
        <dbReference type="Proteomes" id="UP001239111"/>
    </source>
</evidence>
<dbReference type="Proteomes" id="UP001239111">
    <property type="component" value="Chromosome 3"/>
</dbReference>
<reference evidence="1" key="1">
    <citation type="submission" date="2023-04" db="EMBL/GenBank/DDBJ databases">
        <title>A chromosome-level genome assembly of the parasitoid wasp Eretmocerus hayati.</title>
        <authorList>
            <person name="Zhong Y."/>
            <person name="Liu S."/>
            <person name="Liu Y."/>
        </authorList>
    </citation>
    <scope>NUCLEOTIDE SEQUENCE</scope>
    <source>
        <strain evidence="1">ZJU_SS_LIU_2023</strain>
    </source>
</reference>
<name>A0ACC2NFY9_9HYME</name>